<evidence type="ECO:0000256" key="1">
    <source>
        <dbReference type="SAM" id="MobiDB-lite"/>
    </source>
</evidence>
<evidence type="ECO:0000259" key="3">
    <source>
        <dbReference type="Pfam" id="PF26150"/>
    </source>
</evidence>
<feature type="region of interest" description="Disordered" evidence="1">
    <location>
        <begin position="632"/>
        <end position="656"/>
    </location>
</feature>
<accession>A0A6A5KSZ3</accession>
<sequence length="775" mass="83528">MLGFLLSEGIQEYAMQAADFKPTKLSMDGLTDHGAKVQIEGDFTMDASKVKKQSVRNLGRFGTWIAREAESGPFDADVYLPEYGNVLVGTAKVPGIRLNIRNGHTTHVSFVATVQPGSPDGIRNVANDWIDGRLGQIRLKGKASVPLKSGLINIGKQFVEQSIVFRGGDIPTLPHYNITKLNLGEAKHGLKGLGADASIVVKNDFPIQITLPPVAVDVGIEGCSASDKHIMVGTAQTRELQVRPSTDVKVDVTGNVEKLADPLTEVCPNSAKSPLDAFLGDYMKGEDATIYINCCKFPDPATPDWARDLLKDITVPLPFAGKSMGNLIKNFSLADMHFSLPDPFAEPGSPEAAPKISGIVNVDIGLPNEMNFPIDVTQVKADADIYYHKKKLGKMNLEKWQKANSTRIEGHGSEGPSLLVQSVIKKAPIEILDDDLFSEVVQALLFGGKSVLMDLKAAVSVGVDTPMGKFAVRGIPAQGVVPVKPIRGGKDVDKPDDGKDQESAINLKVGNMAIVDTSPTSLTITAMVNFTNPTKYSATVPYFNINILANGSHIASATVKDMEVHPGNNTNNLVSVLWDPYTYGGAKGKKIGAELLSQYISGFNTTITVQAHEKSVPAAPYIGRLLSRFPITRPMPHLSTPKKPSDGDDPEDDGKSHFIRGTTMHLISSTAVFTLASPFRSTTLFITNMNATAYHQGHVAGKILYELPFAVPPGLSESPRLPVDWSFGSIGYEAIKKALGGQLKLSAFAYVGVRIGEWREHVWFQGGKIGANVRL</sequence>
<dbReference type="PANTHER" id="PTHR35895">
    <property type="entry name" value="CHROMOSOME 16, WHOLE GENOME SHOTGUN SEQUENCE"/>
    <property type="match status" value="1"/>
</dbReference>
<proteinExistence type="predicted"/>
<dbReference type="Pfam" id="PF26150">
    <property type="entry name" value="LEA-2_4"/>
    <property type="match status" value="1"/>
</dbReference>
<dbReference type="AlphaFoldDB" id="A0A6A5KSZ3"/>
<evidence type="ECO:0000313" key="5">
    <source>
        <dbReference type="EMBL" id="KAF1839300.1"/>
    </source>
</evidence>
<dbReference type="OrthoDB" id="5596576at2759"/>
<name>A0A6A5KSZ3_9PLEO</name>
<gene>
    <name evidence="5" type="ORF">BDW02DRAFT_487209</name>
</gene>
<reference evidence="5" key="1">
    <citation type="submission" date="2020-01" db="EMBL/GenBank/DDBJ databases">
        <authorList>
            <consortium name="DOE Joint Genome Institute"/>
            <person name="Haridas S."/>
            <person name="Albert R."/>
            <person name="Binder M."/>
            <person name="Bloem J."/>
            <person name="Labutti K."/>
            <person name="Salamov A."/>
            <person name="Andreopoulos B."/>
            <person name="Baker S.E."/>
            <person name="Barry K."/>
            <person name="Bills G."/>
            <person name="Bluhm B.H."/>
            <person name="Cannon C."/>
            <person name="Castanera R."/>
            <person name="Culley D.E."/>
            <person name="Daum C."/>
            <person name="Ezra D."/>
            <person name="Gonzalez J.B."/>
            <person name="Henrissat B."/>
            <person name="Kuo A."/>
            <person name="Liang C."/>
            <person name="Lipzen A."/>
            <person name="Lutzoni F."/>
            <person name="Magnuson J."/>
            <person name="Mondo S."/>
            <person name="Nolan M."/>
            <person name="Ohm R."/>
            <person name="Pangilinan J."/>
            <person name="Park H.-J."/>
            <person name="Ramirez L."/>
            <person name="Alfaro M."/>
            <person name="Sun H."/>
            <person name="Tritt A."/>
            <person name="Yoshinaga Y."/>
            <person name="Zwiers L.-H."/>
            <person name="Turgeon B.G."/>
            <person name="Goodwin S.B."/>
            <person name="Spatafora J.W."/>
            <person name="Crous P.W."/>
            <person name="Grigoriev I.V."/>
        </authorList>
    </citation>
    <scope>NUCLEOTIDE SEQUENCE</scope>
    <source>
        <strain evidence="5">P77</strain>
    </source>
</reference>
<dbReference type="Pfam" id="PF22786">
    <property type="entry name" value="Tag1_C"/>
    <property type="match status" value="1"/>
</dbReference>
<evidence type="ECO:0000259" key="2">
    <source>
        <dbReference type="Pfam" id="PF22786"/>
    </source>
</evidence>
<feature type="domain" description="Tag1-like fourth Ig-like" evidence="3">
    <location>
        <begin position="509"/>
        <end position="622"/>
    </location>
</feature>
<dbReference type="EMBL" id="ML975246">
    <property type="protein sequence ID" value="KAF1839300.1"/>
    <property type="molecule type" value="Genomic_DNA"/>
</dbReference>
<dbReference type="InterPro" id="IPR046368">
    <property type="entry name" value="Tag1"/>
</dbReference>
<dbReference type="GO" id="GO:0000329">
    <property type="term" value="C:fungal-type vacuole membrane"/>
    <property type="evidence" value="ECO:0007669"/>
    <property type="project" value="InterPro"/>
</dbReference>
<evidence type="ECO:0000313" key="6">
    <source>
        <dbReference type="Proteomes" id="UP000800040"/>
    </source>
</evidence>
<organism evidence="5 6">
    <name type="scientific">Decorospora gaudefroyi</name>
    <dbReference type="NCBI Taxonomy" id="184978"/>
    <lineage>
        <taxon>Eukaryota</taxon>
        <taxon>Fungi</taxon>
        <taxon>Dikarya</taxon>
        <taxon>Ascomycota</taxon>
        <taxon>Pezizomycotina</taxon>
        <taxon>Dothideomycetes</taxon>
        <taxon>Pleosporomycetidae</taxon>
        <taxon>Pleosporales</taxon>
        <taxon>Pleosporineae</taxon>
        <taxon>Pleosporaceae</taxon>
        <taxon>Decorospora</taxon>
    </lineage>
</organism>
<dbReference type="InterPro" id="IPR059065">
    <property type="entry name" value="Ig_Tag1-like_4th"/>
</dbReference>
<feature type="domain" description="Tag1 C-terminal" evidence="2">
    <location>
        <begin position="370"/>
        <end position="484"/>
    </location>
</feature>
<protein>
    <submittedName>
        <fullName evidence="5">Uncharacterized protein</fullName>
    </submittedName>
</protein>
<dbReference type="PANTHER" id="PTHR35895:SF3">
    <property type="entry name" value="PRE-RRNA PROCESSING PROTEIN"/>
    <property type="match status" value="1"/>
</dbReference>
<keyword evidence="6" id="KW-1185">Reference proteome</keyword>
<dbReference type="Pfam" id="PF26174">
    <property type="entry name" value="LEA-2_1"/>
    <property type="match status" value="1"/>
</dbReference>
<dbReference type="InterPro" id="IPR059066">
    <property type="entry name" value="Ig_Tag1-like_5th"/>
</dbReference>
<dbReference type="Proteomes" id="UP000800040">
    <property type="component" value="Unassembled WGS sequence"/>
</dbReference>
<feature type="domain" description="Tag1-like fifth Ig-like" evidence="4">
    <location>
        <begin position="652"/>
        <end position="763"/>
    </location>
</feature>
<evidence type="ECO:0000259" key="4">
    <source>
        <dbReference type="Pfam" id="PF26153"/>
    </source>
</evidence>
<dbReference type="Pfam" id="PF26153">
    <property type="entry name" value="LEA-2L_5"/>
    <property type="match status" value="1"/>
</dbReference>
<dbReference type="InterPro" id="IPR055011">
    <property type="entry name" value="Tag1_C"/>
</dbReference>